<feature type="domain" description="HTH luxR-type" evidence="4">
    <location>
        <begin position="7"/>
        <end position="72"/>
    </location>
</feature>
<reference evidence="5 6" key="1">
    <citation type="submission" date="2019-07" db="EMBL/GenBank/DDBJ databases">
        <authorList>
            <person name="Li J."/>
        </authorList>
    </citation>
    <scope>NUCLEOTIDE SEQUENCE [LARGE SCALE GENOMIC DNA]</scope>
    <source>
        <strain evidence="5 6">TKL69</strain>
    </source>
</reference>
<accession>A0A516KL41</accession>
<evidence type="ECO:0000259" key="4">
    <source>
        <dbReference type="PROSITE" id="PS50043"/>
    </source>
</evidence>
<protein>
    <submittedName>
        <fullName evidence="5">Helix-turn-helix transcriptional regulator</fullName>
    </submittedName>
</protein>
<evidence type="ECO:0000256" key="3">
    <source>
        <dbReference type="ARBA" id="ARBA00023163"/>
    </source>
</evidence>
<keyword evidence="1" id="KW-0805">Transcription regulation</keyword>
<dbReference type="Proteomes" id="UP000315215">
    <property type="component" value="Chromosome"/>
</dbReference>
<dbReference type="EMBL" id="CP041666">
    <property type="protein sequence ID" value="QDP42097.1"/>
    <property type="molecule type" value="Genomic_DNA"/>
</dbReference>
<dbReference type="PANTHER" id="PTHR44688">
    <property type="entry name" value="DNA-BINDING TRANSCRIPTIONAL ACTIVATOR DEVR_DOSR"/>
    <property type="match status" value="1"/>
</dbReference>
<sequence length="76" mass="8929">MFSELLSKKQDYSLTTREIEIFHLILKGLNNQEVADILQFSAHTVKNHVTNIFKKLIVTDRMNAMAKIYRIKYGEE</sequence>
<dbReference type="AlphaFoldDB" id="A0A516KL41"/>
<evidence type="ECO:0000313" key="5">
    <source>
        <dbReference type="EMBL" id="QDP42097.1"/>
    </source>
</evidence>
<keyword evidence="6" id="KW-1185">Reference proteome</keyword>
<gene>
    <name evidence="5" type="ORF">FN924_04915</name>
</gene>
<evidence type="ECO:0000256" key="2">
    <source>
        <dbReference type="ARBA" id="ARBA00023125"/>
    </source>
</evidence>
<dbReference type="PROSITE" id="PS50043">
    <property type="entry name" value="HTH_LUXR_2"/>
    <property type="match status" value="1"/>
</dbReference>
<dbReference type="SMART" id="SM00421">
    <property type="entry name" value="HTH_LUXR"/>
    <property type="match status" value="1"/>
</dbReference>
<dbReference type="SUPFAM" id="SSF46894">
    <property type="entry name" value="C-terminal effector domain of the bipartite response regulators"/>
    <property type="match status" value="1"/>
</dbReference>
<name>A0A516KL41_9BACI</name>
<dbReference type="InterPro" id="IPR000792">
    <property type="entry name" value="Tscrpt_reg_LuxR_C"/>
</dbReference>
<organism evidence="5 6">
    <name type="scientific">Radiobacillus deserti</name>
    <dbReference type="NCBI Taxonomy" id="2594883"/>
    <lineage>
        <taxon>Bacteria</taxon>
        <taxon>Bacillati</taxon>
        <taxon>Bacillota</taxon>
        <taxon>Bacilli</taxon>
        <taxon>Bacillales</taxon>
        <taxon>Bacillaceae</taxon>
        <taxon>Radiobacillus</taxon>
    </lineage>
</organism>
<dbReference type="OrthoDB" id="9808843at2"/>
<keyword evidence="3" id="KW-0804">Transcription</keyword>
<dbReference type="CDD" id="cd06170">
    <property type="entry name" value="LuxR_C_like"/>
    <property type="match status" value="1"/>
</dbReference>
<dbReference type="GO" id="GO:0006355">
    <property type="term" value="P:regulation of DNA-templated transcription"/>
    <property type="evidence" value="ECO:0007669"/>
    <property type="project" value="InterPro"/>
</dbReference>
<evidence type="ECO:0000256" key="1">
    <source>
        <dbReference type="ARBA" id="ARBA00023015"/>
    </source>
</evidence>
<dbReference type="KEGG" id="aqt:FN924_04915"/>
<evidence type="ECO:0000313" key="6">
    <source>
        <dbReference type="Proteomes" id="UP000315215"/>
    </source>
</evidence>
<dbReference type="InterPro" id="IPR016032">
    <property type="entry name" value="Sig_transdc_resp-reg_C-effctor"/>
</dbReference>
<dbReference type="Pfam" id="PF00196">
    <property type="entry name" value="GerE"/>
    <property type="match status" value="1"/>
</dbReference>
<dbReference type="Gene3D" id="1.10.10.10">
    <property type="entry name" value="Winged helix-like DNA-binding domain superfamily/Winged helix DNA-binding domain"/>
    <property type="match status" value="1"/>
</dbReference>
<dbReference type="GO" id="GO:0003677">
    <property type="term" value="F:DNA binding"/>
    <property type="evidence" value="ECO:0007669"/>
    <property type="project" value="UniProtKB-KW"/>
</dbReference>
<dbReference type="PROSITE" id="PS00622">
    <property type="entry name" value="HTH_LUXR_1"/>
    <property type="match status" value="1"/>
</dbReference>
<proteinExistence type="predicted"/>
<dbReference type="PANTHER" id="PTHR44688:SF16">
    <property type="entry name" value="DNA-BINDING TRANSCRIPTIONAL ACTIVATOR DEVR_DOSR"/>
    <property type="match status" value="1"/>
</dbReference>
<dbReference type="InterPro" id="IPR036388">
    <property type="entry name" value="WH-like_DNA-bd_sf"/>
</dbReference>
<keyword evidence="2" id="KW-0238">DNA-binding</keyword>
<dbReference type="PRINTS" id="PR00038">
    <property type="entry name" value="HTHLUXR"/>
</dbReference>